<dbReference type="Pfam" id="PF19553">
    <property type="entry name" value="DUF6076"/>
    <property type="match status" value="1"/>
</dbReference>
<proteinExistence type="predicted"/>
<keyword evidence="2" id="KW-1185">Reference proteome</keyword>
<comment type="caution">
    <text evidence="1">The sequence shown here is derived from an EMBL/GenBank/DDBJ whole genome shotgun (WGS) entry which is preliminary data.</text>
</comment>
<sequence>MVVNSINKQDNVTGNKVIKINYSISKPYCITRFPVYREYTYWLDDKPINNINNLKGIKIRTLLNKLQIGPTQEAWEEGPIETYNPLNCRIDVALQNCRDDMAFVSKYGLPLPTQGTPPKNSGLFWLVCKPLSWAQFYWGTSPNSEFGQAIIQKIDEMFPKNNLKDKEKIKTFVLQQANEAMNGVHYKVQLINGYLAPAVEFDSLWDVAWFQFLQNLDKGIEYRQCPECGNLFVPEHGKQKFCPPVTDLKGNKLTKRSTCENTWNQRKKRERNKEKKVIN</sequence>
<reference evidence="1 2" key="1">
    <citation type="submission" date="2019-07" db="EMBL/GenBank/DDBJ databases">
        <title>Genomic Encyclopedia of Type Strains, Phase I: the one thousand microbial genomes (KMG-I) project.</title>
        <authorList>
            <person name="Kyrpides N."/>
        </authorList>
    </citation>
    <scope>NUCLEOTIDE SEQUENCE [LARGE SCALE GENOMIC DNA]</scope>
    <source>
        <strain evidence="1 2">DSM 6562</strain>
    </source>
</reference>
<evidence type="ECO:0000313" key="2">
    <source>
        <dbReference type="Proteomes" id="UP000323166"/>
    </source>
</evidence>
<evidence type="ECO:0000313" key="1">
    <source>
        <dbReference type="EMBL" id="TYO97046.1"/>
    </source>
</evidence>
<accession>A0A5S4ZW76</accession>
<dbReference type="AlphaFoldDB" id="A0A5S4ZW76"/>
<gene>
    <name evidence="1" type="ORF">LX24_00859</name>
</gene>
<dbReference type="RefSeq" id="WP_166510896.1">
    <property type="nucleotide sequence ID" value="NZ_VNHM01000003.1"/>
</dbReference>
<dbReference type="Proteomes" id="UP000323166">
    <property type="component" value="Unassembled WGS sequence"/>
</dbReference>
<dbReference type="InterPro" id="IPR045722">
    <property type="entry name" value="DUF6076"/>
</dbReference>
<protein>
    <submittedName>
        <fullName evidence="1">Uncharacterized protein</fullName>
    </submittedName>
</protein>
<name>A0A5S4ZW76_9FIRM</name>
<dbReference type="EMBL" id="VNHM01000003">
    <property type="protein sequence ID" value="TYO97046.1"/>
    <property type="molecule type" value="Genomic_DNA"/>
</dbReference>
<organism evidence="1 2">
    <name type="scientific">Desulfallas thermosapovorans DSM 6562</name>
    <dbReference type="NCBI Taxonomy" id="1121431"/>
    <lineage>
        <taxon>Bacteria</taxon>
        <taxon>Bacillati</taxon>
        <taxon>Bacillota</taxon>
        <taxon>Clostridia</taxon>
        <taxon>Eubacteriales</taxon>
        <taxon>Desulfallaceae</taxon>
        <taxon>Desulfallas</taxon>
    </lineage>
</organism>